<comment type="subcellular location">
    <subcellularLocation>
        <location evidence="1">Secreted</location>
    </subcellularLocation>
</comment>
<dbReference type="InterPro" id="IPR016186">
    <property type="entry name" value="C-type_lectin-like/link_sf"/>
</dbReference>
<dbReference type="Gene3D" id="3.10.100.10">
    <property type="entry name" value="Mannose-Binding Protein A, subunit A"/>
    <property type="match status" value="1"/>
</dbReference>
<dbReference type="OrthoDB" id="6187749at2759"/>
<dbReference type="InterPro" id="IPR001304">
    <property type="entry name" value="C-type_lectin-like"/>
</dbReference>
<reference evidence="8" key="1">
    <citation type="submission" date="2025-08" db="UniProtKB">
        <authorList>
            <consortium name="RefSeq"/>
        </authorList>
    </citation>
    <scope>IDENTIFICATION</scope>
    <source>
        <tissue evidence="8">Whole sample</tissue>
    </source>
</reference>
<evidence type="ECO:0000256" key="4">
    <source>
        <dbReference type="ARBA" id="ARBA00022734"/>
    </source>
</evidence>
<evidence type="ECO:0000259" key="6">
    <source>
        <dbReference type="PROSITE" id="PS50041"/>
    </source>
</evidence>
<gene>
    <name evidence="8" type="primary">LOC111136335</name>
</gene>
<evidence type="ECO:0000313" key="8">
    <source>
        <dbReference type="RefSeq" id="XP_022342810.1"/>
    </source>
</evidence>
<dbReference type="PROSITE" id="PS50041">
    <property type="entry name" value="C_TYPE_LECTIN_2"/>
    <property type="match status" value="1"/>
</dbReference>
<dbReference type="SUPFAM" id="SSF57414">
    <property type="entry name" value="Hairpin loop containing domain-like"/>
    <property type="match status" value="1"/>
</dbReference>
<keyword evidence="2" id="KW-0964">Secreted</keyword>
<keyword evidence="4" id="KW-0430">Lectin</keyword>
<keyword evidence="3" id="KW-0732">Signal</keyword>
<dbReference type="PANTHER" id="PTHR22799:SF1">
    <property type="entry name" value="C-TYPE LECTIN DOMAIN FAMILY 11 MEMBER A"/>
    <property type="match status" value="1"/>
</dbReference>
<dbReference type="PROSITE" id="PS00615">
    <property type="entry name" value="C_TYPE_LECTIN_1"/>
    <property type="match status" value="1"/>
</dbReference>
<dbReference type="Pfam" id="PF00059">
    <property type="entry name" value="Lectin_C"/>
    <property type="match status" value="1"/>
</dbReference>
<keyword evidence="5" id="KW-1015">Disulfide bond</keyword>
<dbReference type="InterPro" id="IPR003609">
    <property type="entry name" value="Pan_app"/>
</dbReference>
<dbReference type="CDD" id="cd00037">
    <property type="entry name" value="CLECT"/>
    <property type="match status" value="1"/>
</dbReference>
<feature type="domain" description="C-type lectin" evidence="6">
    <location>
        <begin position="123"/>
        <end position="245"/>
    </location>
</feature>
<dbReference type="AlphaFoldDB" id="A0A8B8ES81"/>
<dbReference type="InterPro" id="IPR051663">
    <property type="entry name" value="CLec_Tetranectin-domain"/>
</dbReference>
<dbReference type="GO" id="GO:0008083">
    <property type="term" value="F:growth factor activity"/>
    <property type="evidence" value="ECO:0007669"/>
    <property type="project" value="TreeGrafter"/>
</dbReference>
<dbReference type="GeneID" id="111136335"/>
<dbReference type="SMART" id="SM00034">
    <property type="entry name" value="CLECT"/>
    <property type="match status" value="1"/>
</dbReference>
<evidence type="ECO:0000256" key="3">
    <source>
        <dbReference type="ARBA" id="ARBA00022729"/>
    </source>
</evidence>
<dbReference type="GO" id="GO:0005615">
    <property type="term" value="C:extracellular space"/>
    <property type="evidence" value="ECO:0007669"/>
    <property type="project" value="TreeGrafter"/>
</dbReference>
<evidence type="ECO:0000256" key="1">
    <source>
        <dbReference type="ARBA" id="ARBA00004613"/>
    </source>
</evidence>
<dbReference type="InterPro" id="IPR016187">
    <property type="entry name" value="CTDL_fold"/>
</dbReference>
<proteinExistence type="predicted"/>
<name>A0A8B8ES81_CRAVI</name>
<evidence type="ECO:0000256" key="5">
    <source>
        <dbReference type="ARBA" id="ARBA00023157"/>
    </source>
</evidence>
<dbReference type="Pfam" id="PF00024">
    <property type="entry name" value="PAN_1"/>
    <property type="match status" value="1"/>
</dbReference>
<dbReference type="KEGG" id="cvn:111136335"/>
<organism evidence="7 8">
    <name type="scientific">Crassostrea virginica</name>
    <name type="common">Eastern oyster</name>
    <dbReference type="NCBI Taxonomy" id="6565"/>
    <lineage>
        <taxon>Eukaryota</taxon>
        <taxon>Metazoa</taxon>
        <taxon>Spiralia</taxon>
        <taxon>Lophotrochozoa</taxon>
        <taxon>Mollusca</taxon>
        <taxon>Bivalvia</taxon>
        <taxon>Autobranchia</taxon>
        <taxon>Pteriomorphia</taxon>
        <taxon>Ostreida</taxon>
        <taxon>Ostreoidea</taxon>
        <taxon>Ostreidae</taxon>
        <taxon>Crassostrea</taxon>
    </lineage>
</organism>
<keyword evidence="7" id="KW-1185">Reference proteome</keyword>
<accession>A0A8B8ES81</accession>
<evidence type="ECO:0000256" key="2">
    <source>
        <dbReference type="ARBA" id="ARBA00022525"/>
    </source>
</evidence>
<dbReference type="SUPFAM" id="SSF56436">
    <property type="entry name" value="C-type lectin-like"/>
    <property type="match status" value="1"/>
</dbReference>
<dbReference type="Gene3D" id="3.50.4.10">
    <property type="entry name" value="Hepatocyte Growth Factor"/>
    <property type="match status" value="1"/>
</dbReference>
<dbReference type="InterPro" id="IPR018378">
    <property type="entry name" value="C-type_lectin_CS"/>
</dbReference>
<dbReference type="RefSeq" id="XP_022342810.1">
    <property type="nucleotide sequence ID" value="XM_022487102.1"/>
</dbReference>
<dbReference type="PANTHER" id="PTHR22799">
    <property type="entry name" value="TETRANECTIN-RELATED"/>
    <property type="match status" value="1"/>
</dbReference>
<sequence length="248" mass="28236">MVIKIKGTIISDYLTRNPLYDNRATMGTNVISTLNSVRPLSCASHCTTNPTCKSLLYNSITRYCQLLSVQMSPVSDNGPQTSTGWRYYERKIDNLSTETSGGTTTAEALTTQFTFDCGKWHQFLGHWYLWNPTRRTFDDSRKFCADQSPTSYVVEVQSKAENDWLITLTSTHCGDPTEYWLNGNETDDSGSFMWIDSQTLTTYTNWYTVNSEPNNPAEKCVVTSTGWYGVWNDMDCTYLRPVVCERNP</sequence>
<evidence type="ECO:0000313" key="7">
    <source>
        <dbReference type="Proteomes" id="UP000694844"/>
    </source>
</evidence>
<dbReference type="Proteomes" id="UP000694844">
    <property type="component" value="Chromosome 5"/>
</dbReference>
<dbReference type="GO" id="GO:0030246">
    <property type="term" value="F:carbohydrate binding"/>
    <property type="evidence" value="ECO:0007669"/>
    <property type="project" value="UniProtKB-KW"/>
</dbReference>
<protein>
    <submittedName>
        <fullName evidence="8">C-type mannose receptor 2-like</fullName>
    </submittedName>
</protein>